<evidence type="ECO:0000313" key="11">
    <source>
        <dbReference type="EMBL" id="WNP39391.1"/>
    </source>
</evidence>
<dbReference type="GO" id="GO:0016787">
    <property type="term" value="F:hydrolase activity"/>
    <property type="evidence" value="ECO:0007669"/>
    <property type="project" value="UniProtKB-KW"/>
</dbReference>
<dbReference type="EMBL" id="CP134855">
    <property type="protein sequence ID" value="WNL31149.1"/>
    <property type="molecule type" value="Genomic_DNA"/>
</dbReference>
<sequence>MTKPIDVKPKTTFSKKLQETKRYKELSNLKNAYYELSLSKEKKQQQYLLFNGFKNLNTNQFENINYSWEKEYKKYAKIVEQRAYSIEEVVRRENEKLLSLDNYLNEDLFVKVFATLTLPSEYHPFKSIRNKDGRMYVQENPNFEFETIEDAIKLGYQKLNKIFQVFYKRVKNYTKQDLYYIKAVEVHDTLIPHIHFVLFFKQKHYSKIENLFDKVTNFYKINQKEFEPSSMKTNLHSASRYLIKYIIKDLNSSLFIYTTRLLDGLKRKNKIRAFSCSALPLSVGIYKKIYTAIYHFDLKQNSTQTLKEKILQECKAKSIPIFLFIQDNLYLRKTVSKSSGLNVVKSFGKSSAMFKADFVYKRVGKLFKLVDFKIKYKSKLISEKQTYLKYTSGD</sequence>
<reference evidence="10" key="1">
    <citation type="submission" date="2023-09" db="EMBL/GenBank/DDBJ databases">
        <title>Arcobacter tbilisiensis sp. nov. isolated from chicken meat in Tbilisi, Georgia.</title>
        <authorList>
            <person name="Matthias R."/>
            <person name="Zautner A.E."/>
        </authorList>
    </citation>
    <scope>NUCLEOTIDE SEQUENCE</scope>
    <source>
        <strain evidence="10">LEO 101</strain>
        <strain evidence="8">LEO 49</strain>
        <strain evidence="11">LEO 50</strain>
        <strain evidence="9">LEO 53</strain>
    </source>
</reference>
<evidence type="ECO:0000256" key="3">
    <source>
        <dbReference type="ARBA" id="ARBA00022705"/>
    </source>
</evidence>
<dbReference type="Pfam" id="PF05840">
    <property type="entry name" value="Phage_GPA"/>
    <property type="match status" value="1"/>
</dbReference>
<name>A0AA96L2Z4_9BACT</name>
<protein>
    <recommendedName>
        <fullName evidence="7">Replication gene A protein-like domain-containing protein</fullName>
    </recommendedName>
</protein>
<evidence type="ECO:0000256" key="2">
    <source>
        <dbReference type="ARBA" id="ARBA00009260"/>
    </source>
</evidence>
<evidence type="ECO:0000256" key="6">
    <source>
        <dbReference type="ARBA" id="ARBA00022801"/>
    </source>
</evidence>
<accession>A0AA96L2Z4</accession>
<evidence type="ECO:0000256" key="4">
    <source>
        <dbReference type="ARBA" id="ARBA00022722"/>
    </source>
</evidence>
<gene>
    <name evidence="10" type="ORF">RJG58_06570</name>
    <name evidence="11" type="ORF">RMP69_06570</name>
    <name evidence="8" type="ORF">RMQ65_01525</name>
    <name evidence="9" type="ORF">RMQ67_06570</name>
</gene>
<proteinExistence type="inferred from homology"/>
<dbReference type="GO" id="GO:0004519">
    <property type="term" value="F:endonuclease activity"/>
    <property type="evidence" value="ECO:0007669"/>
    <property type="project" value="UniProtKB-KW"/>
</dbReference>
<evidence type="ECO:0000313" key="8">
    <source>
        <dbReference type="EMBL" id="WNL28056.1"/>
    </source>
</evidence>
<feature type="domain" description="Replication gene A protein-like" evidence="7">
    <location>
        <begin position="96"/>
        <end position="251"/>
    </location>
</feature>
<comment type="similarity">
    <text evidence="2">Belongs to the phage GPA family.</text>
</comment>
<keyword evidence="5" id="KW-0255">Endonuclease</keyword>
<evidence type="ECO:0000259" key="7">
    <source>
        <dbReference type="Pfam" id="PF05840"/>
    </source>
</evidence>
<evidence type="ECO:0000256" key="1">
    <source>
        <dbReference type="ARBA" id="ARBA00003293"/>
    </source>
</evidence>
<dbReference type="GO" id="GO:0006260">
    <property type="term" value="P:DNA replication"/>
    <property type="evidence" value="ECO:0007669"/>
    <property type="project" value="UniProtKB-KW"/>
</dbReference>
<dbReference type="EMBL" id="CP135131">
    <property type="protein sequence ID" value="WNP39391.1"/>
    <property type="molecule type" value="Genomic_DNA"/>
</dbReference>
<dbReference type="InterPro" id="IPR008766">
    <property type="entry name" value="Replication_gene_A-like"/>
</dbReference>
<comment type="function">
    <text evidence="1">Possible endonuclease which induces a single-strand cut and initiates DNA replication.</text>
</comment>
<evidence type="ECO:0000313" key="9">
    <source>
        <dbReference type="EMBL" id="WNL31149.1"/>
    </source>
</evidence>
<keyword evidence="6" id="KW-0378">Hydrolase</keyword>
<dbReference type="EMBL" id="CP134853">
    <property type="protein sequence ID" value="WNL28056.1"/>
    <property type="molecule type" value="Genomic_DNA"/>
</dbReference>
<dbReference type="EMBL" id="CP135130">
    <property type="protein sequence ID" value="WNP37299.1"/>
    <property type="molecule type" value="Genomic_DNA"/>
</dbReference>
<keyword evidence="4" id="KW-0540">Nuclease</keyword>
<evidence type="ECO:0000256" key="5">
    <source>
        <dbReference type="ARBA" id="ARBA00022759"/>
    </source>
</evidence>
<evidence type="ECO:0000313" key="10">
    <source>
        <dbReference type="EMBL" id="WNP37299.1"/>
    </source>
</evidence>
<keyword evidence="3" id="KW-0235">DNA replication</keyword>
<organism evidence="10">
    <name type="scientific">Arcobacter sp. AZ-2023</name>
    <dbReference type="NCBI Taxonomy" id="3074453"/>
    <lineage>
        <taxon>Bacteria</taxon>
        <taxon>Pseudomonadati</taxon>
        <taxon>Campylobacterota</taxon>
        <taxon>Epsilonproteobacteria</taxon>
        <taxon>Campylobacterales</taxon>
        <taxon>Arcobacteraceae</taxon>
        <taxon>Arcobacter</taxon>
    </lineage>
</organism>
<dbReference type="AlphaFoldDB" id="A0AA96L2Z4"/>